<keyword evidence="6" id="KW-0732">Signal</keyword>
<keyword evidence="1" id="KW-0808">Transferase</keyword>
<dbReference type="SUPFAM" id="SSF63999">
    <property type="entry name" value="Thiamin pyrophosphokinase, catalytic domain"/>
    <property type="match status" value="1"/>
</dbReference>
<dbReference type="Proteomes" id="UP000237351">
    <property type="component" value="Chromosome"/>
</dbReference>
<evidence type="ECO:0000256" key="1">
    <source>
        <dbReference type="ARBA" id="ARBA00022679"/>
    </source>
</evidence>
<evidence type="ECO:0000313" key="9">
    <source>
        <dbReference type="EMBL" id="ARN84126.1"/>
    </source>
</evidence>
<dbReference type="SUPFAM" id="SSF63862">
    <property type="entry name" value="Thiamin pyrophosphokinase, substrate-binding domain"/>
    <property type="match status" value="1"/>
</dbReference>
<dbReference type="InterPro" id="IPR053149">
    <property type="entry name" value="TPK"/>
</dbReference>
<accession>A0A1W6N2Y2</accession>
<proteinExistence type="predicted"/>
<dbReference type="InterPro" id="IPR036371">
    <property type="entry name" value="TPK_B1-bd_sf"/>
</dbReference>
<dbReference type="NCBIfam" id="TIGR01378">
    <property type="entry name" value="thi_PPkinase"/>
    <property type="match status" value="1"/>
</dbReference>
<dbReference type="GO" id="GO:0009229">
    <property type="term" value="P:thiamine diphosphate biosynthetic process"/>
    <property type="evidence" value="ECO:0007669"/>
    <property type="project" value="InterPro"/>
</dbReference>
<feature type="chain" id="PRO_5012032046" description="Thiamine diphosphokinase" evidence="6">
    <location>
        <begin position="23"/>
        <end position="234"/>
    </location>
</feature>
<dbReference type="AlphaFoldDB" id="A0A1W6N2Y2"/>
<evidence type="ECO:0000256" key="3">
    <source>
        <dbReference type="ARBA" id="ARBA00022777"/>
    </source>
</evidence>
<keyword evidence="2" id="KW-0547">Nucleotide-binding</keyword>
<dbReference type="RefSeq" id="WP_198157355.1">
    <property type="nucleotide sequence ID" value="NZ_CP008743.1"/>
</dbReference>
<name>A0A1W6N2Y2_9PROT</name>
<dbReference type="GO" id="GO:0004788">
    <property type="term" value="F:thiamine diphosphokinase activity"/>
    <property type="evidence" value="ECO:0007669"/>
    <property type="project" value="UniProtKB-UniRule"/>
</dbReference>
<dbReference type="GO" id="GO:0005524">
    <property type="term" value="F:ATP binding"/>
    <property type="evidence" value="ECO:0007669"/>
    <property type="project" value="UniProtKB-KW"/>
</dbReference>
<dbReference type="CDD" id="cd07995">
    <property type="entry name" value="TPK"/>
    <property type="match status" value="1"/>
</dbReference>
<evidence type="ECO:0000256" key="4">
    <source>
        <dbReference type="ARBA" id="ARBA00022840"/>
    </source>
</evidence>
<dbReference type="EC" id="2.7.6.2" evidence="5"/>
<evidence type="ECO:0000259" key="7">
    <source>
        <dbReference type="Pfam" id="PF04263"/>
    </source>
</evidence>
<dbReference type="PANTHER" id="PTHR41299">
    <property type="entry name" value="THIAMINE PYROPHOSPHOKINASE"/>
    <property type="match status" value="1"/>
</dbReference>
<evidence type="ECO:0000256" key="5">
    <source>
        <dbReference type="NCBIfam" id="TIGR01378"/>
    </source>
</evidence>
<evidence type="ECO:0000259" key="8">
    <source>
        <dbReference type="Pfam" id="PF04265"/>
    </source>
</evidence>
<keyword evidence="3" id="KW-0418">Kinase</keyword>
<evidence type="ECO:0000256" key="6">
    <source>
        <dbReference type="SAM" id="SignalP"/>
    </source>
</evidence>
<gene>
    <name evidence="9" type="ORF">GQ61_00855</name>
</gene>
<feature type="domain" description="Thiamin pyrophosphokinase thiamin-binding" evidence="8">
    <location>
        <begin position="170"/>
        <end position="219"/>
    </location>
</feature>
<dbReference type="InterPro" id="IPR036759">
    <property type="entry name" value="TPK_catalytic_sf"/>
</dbReference>
<keyword evidence="4" id="KW-0067">ATP-binding</keyword>
<dbReference type="Pfam" id="PF04263">
    <property type="entry name" value="TPK_catalytic"/>
    <property type="match status" value="1"/>
</dbReference>
<feature type="signal peptide" evidence="6">
    <location>
        <begin position="1"/>
        <end position="22"/>
    </location>
</feature>
<dbReference type="Pfam" id="PF04265">
    <property type="entry name" value="TPK_B1_binding"/>
    <property type="match status" value="1"/>
</dbReference>
<feature type="domain" description="Thiamin pyrophosphokinase catalytic" evidence="7">
    <location>
        <begin position="42"/>
        <end position="147"/>
    </location>
</feature>
<dbReference type="PANTHER" id="PTHR41299:SF1">
    <property type="entry name" value="THIAMINE PYROPHOSPHOKINASE"/>
    <property type="match status" value="1"/>
</dbReference>
<reference evidence="9 10" key="1">
    <citation type="submission" date="2014-06" db="EMBL/GenBank/DDBJ databases">
        <title>The genome of the endonuclear symbiont Nucleicultrix amoebiphila.</title>
        <authorList>
            <person name="Schulz F."/>
            <person name="Horn M."/>
        </authorList>
    </citation>
    <scope>NUCLEOTIDE SEQUENCE [LARGE SCALE GENOMIC DNA]</scope>
    <source>
        <strain evidence="9 10">FS5</strain>
    </source>
</reference>
<protein>
    <recommendedName>
        <fullName evidence="5">Thiamine diphosphokinase</fullName>
        <ecNumber evidence="5">2.7.6.2</ecNumber>
    </recommendedName>
</protein>
<dbReference type="InterPro" id="IPR007373">
    <property type="entry name" value="Thiamin_PyroPKinase_B1-bd"/>
</dbReference>
<dbReference type="GO" id="GO:0030975">
    <property type="term" value="F:thiamine binding"/>
    <property type="evidence" value="ECO:0007669"/>
    <property type="project" value="InterPro"/>
</dbReference>
<dbReference type="GO" id="GO:0016301">
    <property type="term" value="F:kinase activity"/>
    <property type="evidence" value="ECO:0007669"/>
    <property type="project" value="UniProtKB-KW"/>
</dbReference>
<keyword evidence="10" id="KW-1185">Reference proteome</keyword>
<dbReference type="InterPro" id="IPR007371">
    <property type="entry name" value="TPK_catalytic"/>
</dbReference>
<dbReference type="InterPro" id="IPR006282">
    <property type="entry name" value="Thi_PPkinase"/>
</dbReference>
<organism evidence="9 10">
    <name type="scientific">Candidatus Nucleicultrix amoebiphila FS5</name>
    <dbReference type="NCBI Taxonomy" id="1414854"/>
    <lineage>
        <taxon>Bacteria</taxon>
        <taxon>Pseudomonadati</taxon>
        <taxon>Pseudomonadota</taxon>
        <taxon>Alphaproteobacteria</taxon>
        <taxon>Holosporales</taxon>
        <taxon>Candidatus Nucleicultricaceae</taxon>
        <taxon>Candidatus Nucleicultrix</taxon>
    </lineage>
</organism>
<evidence type="ECO:0000256" key="2">
    <source>
        <dbReference type="ARBA" id="ARBA00022741"/>
    </source>
</evidence>
<dbReference type="STRING" id="1414854.GQ61_00855"/>
<dbReference type="KEGG" id="naf:GQ61_00855"/>
<dbReference type="EMBL" id="CP008743">
    <property type="protein sequence ID" value="ARN84126.1"/>
    <property type="molecule type" value="Genomic_DNA"/>
</dbReference>
<sequence>MNLTKILCFLGTLLFLSHPMLAQKFLIVAHGPFDVDLVREYQKDRITIALDGAANEFYDWGLTPDLISGDMDSILEKVKLYFEKQAVQFFETHDQNYTDLEKSLKYCLNNYATDIVILCALGGGRSDHTFHNAALLKRYHDQNVSITLVNFNESIRFLRDETITLSGPIGSALGLFGFPKAIATTQGLQWEMNDYPLELAIQESVANRFKTSLVTITVKGEALLVAPRTPVLKE</sequence>
<evidence type="ECO:0000313" key="10">
    <source>
        <dbReference type="Proteomes" id="UP000237351"/>
    </source>
</evidence>
<dbReference type="Gene3D" id="3.40.50.10240">
    <property type="entry name" value="Thiamin pyrophosphokinase, catalytic domain"/>
    <property type="match status" value="1"/>
</dbReference>
<dbReference type="GO" id="GO:0006772">
    <property type="term" value="P:thiamine metabolic process"/>
    <property type="evidence" value="ECO:0007669"/>
    <property type="project" value="UniProtKB-UniRule"/>
</dbReference>